<dbReference type="RefSeq" id="WP_119537924.1">
    <property type="nucleotide sequence ID" value="NZ_QYRN01000001.1"/>
</dbReference>
<feature type="compositionally biased region" description="Polar residues" evidence="1">
    <location>
        <begin position="937"/>
        <end position="946"/>
    </location>
</feature>
<dbReference type="EMBL" id="QYRN01000001">
    <property type="protein sequence ID" value="RIY03266.1"/>
    <property type="molecule type" value="Genomic_DNA"/>
</dbReference>
<sequence>MSIFQHAPPDEAEGRRITFGDPAPVSLGALDYLPGVALVRQEANLVGDLIDGDRRASMAELYAANDEAQTFIDNTFAREDARREAYRRRIERIHAATGVQLQMPLDGTGSFAAVDRPVGSEWEERYGGDPIGRRNLEAFRRQLAELRGKFPQHAELFDSDFDGDTGGIVSAAEARRKAADAGAADLSGISRLASVFAGGGRGMLRDPVQIAALFLGGGAGTAKGVVGRIGQTILTEAAVNAGVEAAVQTRAQAWRAENGLESGIVPGLRQVGLAGLFGGTFGGLIAGGREVARAFRVTDAAEVAAIERVATGNPREGDLDQVAKRLGVRADAAETRVAAVADAQAALDDAAFGPTPAGLTDDEAAAMRNAAVRSAETDGPPAAGPVAKPRRDPAEHAVLSEALPGGAISVRGRPVGYERFDPETVGTDAVAYQYKGGGDDAGVTDRLRGVKRWDPTASGKVMIHERTDGARFIADGHQRLGLARRLKAEGDASVRLDGYLFREADGWTAEDVRALAAKKNMQEGSGEAIDAARVMRDRPDLLDDGLPMSGAMMRRASALARLSDDAWGMAINGVVDQNHAALIGELVPDPRMHAAAIRDLAEFSPETDRAARMLLEEIMASGVRHETQTDMFGAFDLSKSLIGERVKVMEAAQRVLRQDKRLFAMLGDRADVIEAAGNTLDAAGNATRAVTAETVEAIVDRMARTKGPVSDALTEAARRFAGGSNATREARLFIGDIQSAIEREGLPALLNPPEPQLAAARAAEPGTAEAEAMAGLFPDEPARRAPPSRVLDVEPIGQGPAGPIYPASAFDGSWTAAVDFLTTRQAGDIAGMLSHPDVGRIDVVWGGFDAATDNGLGLAKIVAKHPEVLDELPSILASMDVKTRSANRIVLESKVHKAVVRLDYDGEAKTWLMTAYEKDERGLRAKGTTGRPDGLQTDRSSASQAEPNIIADEVEGQPYGQGALSGEGNTDPLEARSADDSPKFIGRNADDEDIFETVKGVRQVRGFDGVFTMEDRALSVDDFGKPITITFDRSGTRWEVVTAPVEEARVVSNPDVWDVVPDGTDAEGRAQFARPADLLERAGRDDDLGFLVEHCKV</sequence>
<comment type="caution">
    <text evidence="3">The sequence shown here is derived from an EMBL/GenBank/DDBJ whole genome shotgun (WGS) entry which is preliminary data.</text>
</comment>
<dbReference type="OrthoDB" id="9814088at2"/>
<feature type="region of interest" description="Disordered" evidence="1">
    <location>
        <begin position="923"/>
        <end position="987"/>
    </location>
</feature>
<evidence type="ECO:0000259" key="2">
    <source>
        <dbReference type="Pfam" id="PF18809"/>
    </source>
</evidence>
<dbReference type="Proteomes" id="UP000265750">
    <property type="component" value="Unassembled WGS sequence"/>
</dbReference>
<name>A0A3A1WQC9_9HYPH</name>
<evidence type="ECO:0000313" key="4">
    <source>
        <dbReference type="Proteomes" id="UP000265750"/>
    </source>
</evidence>
<organism evidence="3 4">
    <name type="scientific">Aureimonas flava</name>
    <dbReference type="NCBI Taxonomy" id="2320271"/>
    <lineage>
        <taxon>Bacteria</taxon>
        <taxon>Pseudomonadati</taxon>
        <taxon>Pseudomonadota</taxon>
        <taxon>Alphaproteobacteria</taxon>
        <taxon>Hyphomicrobiales</taxon>
        <taxon>Aurantimonadaceae</taxon>
        <taxon>Aureimonas</taxon>
    </lineage>
</organism>
<dbReference type="InterPro" id="IPR041092">
    <property type="entry name" value="PBECR1"/>
</dbReference>
<dbReference type="Pfam" id="PF18809">
    <property type="entry name" value="PBECR1"/>
    <property type="match status" value="1"/>
</dbReference>
<reference evidence="4" key="1">
    <citation type="submission" date="2018-09" db="EMBL/GenBank/DDBJ databases">
        <authorList>
            <person name="Tuo L."/>
        </authorList>
    </citation>
    <scope>NUCLEOTIDE SEQUENCE [LARGE SCALE GENOMIC DNA]</scope>
    <source>
        <strain evidence="4">M2BS4Y-1</strain>
    </source>
</reference>
<gene>
    <name evidence="3" type="ORF">D3218_00375</name>
</gene>
<evidence type="ECO:0000256" key="1">
    <source>
        <dbReference type="SAM" id="MobiDB-lite"/>
    </source>
</evidence>
<feature type="domain" description="Phage-Barnase-EndoU-ColicinE5/D-RelE-like nuclease" evidence="2">
    <location>
        <begin position="836"/>
        <end position="920"/>
    </location>
</feature>
<dbReference type="AlphaFoldDB" id="A0A3A1WQC9"/>
<accession>A0A3A1WQC9</accession>
<keyword evidence="4" id="KW-1185">Reference proteome</keyword>
<feature type="compositionally biased region" description="Basic and acidic residues" evidence="1">
    <location>
        <begin position="973"/>
        <end position="982"/>
    </location>
</feature>
<evidence type="ECO:0000313" key="3">
    <source>
        <dbReference type="EMBL" id="RIY03266.1"/>
    </source>
</evidence>
<proteinExistence type="predicted"/>
<protein>
    <recommendedName>
        <fullName evidence="2">Phage-Barnase-EndoU-ColicinE5/D-RelE-like nuclease domain-containing protein</fullName>
    </recommendedName>
</protein>